<dbReference type="EMBL" id="MFLF01000009">
    <property type="protein sequence ID" value="OGG60166.1"/>
    <property type="molecule type" value="Genomic_DNA"/>
</dbReference>
<feature type="transmembrane region" description="Helical" evidence="4">
    <location>
        <begin position="335"/>
        <end position="359"/>
    </location>
</feature>
<evidence type="ECO:0000256" key="2">
    <source>
        <dbReference type="ARBA" id="ARBA00022989"/>
    </source>
</evidence>
<keyword evidence="1 4" id="KW-0812">Transmembrane</keyword>
<feature type="transmembrane region" description="Helical" evidence="4">
    <location>
        <begin position="162"/>
        <end position="182"/>
    </location>
</feature>
<dbReference type="InterPro" id="IPR020846">
    <property type="entry name" value="MFS_dom"/>
</dbReference>
<dbReference type="PANTHER" id="PTHR23530">
    <property type="entry name" value="TRANSPORT PROTEIN-RELATED"/>
    <property type="match status" value="1"/>
</dbReference>
<evidence type="ECO:0000256" key="1">
    <source>
        <dbReference type="ARBA" id="ARBA00022692"/>
    </source>
</evidence>
<keyword evidence="3 4" id="KW-0472">Membrane</keyword>
<feature type="transmembrane region" description="Helical" evidence="4">
    <location>
        <begin position="137"/>
        <end position="156"/>
    </location>
</feature>
<evidence type="ECO:0000256" key="3">
    <source>
        <dbReference type="ARBA" id="ARBA00023136"/>
    </source>
</evidence>
<evidence type="ECO:0000313" key="7">
    <source>
        <dbReference type="Proteomes" id="UP000178794"/>
    </source>
</evidence>
<name>A0A1F6DFL6_9BACT</name>
<dbReference type="InterPro" id="IPR036259">
    <property type="entry name" value="MFS_trans_sf"/>
</dbReference>
<dbReference type="InterPro" id="IPR053160">
    <property type="entry name" value="MFS_DHA3_Transporter"/>
</dbReference>
<dbReference type="AlphaFoldDB" id="A0A1F6DFL6"/>
<dbReference type="Pfam" id="PF07690">
    <property type="entry name" value="MFS_1"/>
    <property type="match status" value="1"/>
</dbReference>
<feature type="transmembrane region" description="Helical" evidence="4">
    <location>
        <begin position="209"/>
        <end position="231"/>
    </location>
</feature>
<dbReference type="InterPro" id="IPR011701">
    <property type="entry name" value="MFS"/>
</dbReference>
<dbReference type="GO" id="GO:0022857">
    <property type="term" value="F:transmembrane transporter activity"/>
    <property type="evidence" value="ECO:0007669"/>
    <property type="project" value="InterPro"/>
</dbReference>
<organism evidence="6 7">
    <name type="scientific">Candidatus Kaiserbacteria bacterium RIFCSPHIGHO2_02_FULL_50_50</name>
    <dbReference type="NCBI Taxonomy" id="1798492"/>
    <lineage>
        <taxon>Bacteria</taxon>
        <taxon>Candidatus Kaiseribacteriota</taxon>
    </lineage>
</organism>
<protein>
    <recommendedName>
        <fullName evidence="5">Major facilitator superfamily (MFS) profile domain-containing protein</fullName>
    </recommendedName>
</protein>
<feature type="transmembrane region" description="Helical" evidence="4">
    <location>
        <begin position="365"/>
        <end position="383"/>
    </location>
</feature>
<dbReference type="SUPFAM" id="SSF103473">
    <property type="entry name" value="MFS general substrate transporter"/>
    <property type="match status" value="1"/>
</dbReference>
<sequence length="392" mass="43149">MQSLESNIWKYGIMLVANKRVFAAVLGAYYLTIPNVTAASVGTIMLFSSLAGFLFEIPSGYLSDKMGHKHALVLARVFFVASSLLYLLSENLLLLILASVAFALGGAFMSGTGSAFMHETLRALGKDDDYTRIMGKLSSLGFAIPVILTALVPFLVSVSFKLPFLVMLIIDIVALFVTLSLVSPKVSQEHIDEIGATNFKQVMREGIRLGFMPFAFFTGTLSGLLMIGGVFRTLYQVDLGLPVVWFGVLHGVGRLGASLMLAYSGKFRTFLPEKRFYSFEIILYAALFSLLGIITNMWIIATIFILLNAFQWGLTQIEKGYLLKHIGGSKFKATLLSVPAQLDALVVAAGSFIFGYAVTVFDYRITYLLLAIAFICIMLPLYARLRKELHKN</sequence>
<accession>A0A1F6DFL6</accession>
<evidence type="ECO:0000256" key="4">
    <source>
        <dbReference type="SAM" id="Phobius"/>
    </source>
</evidence>
<dbReference type="STRING" id="1798492.A3C89_02125"/>
<dbReference type="PANTHER" id="PTHR23530:SF1">
    <property type="entry name" value="PERMEASE, MAJOR FACILITATOR SUPERFAMILY-RELATED"/>
    <property type="match status" value="1"/>
</dbReference>
<proteinExistence type="predicted"/>
<keyword evidence="2 4" id="KW-1133">Transmembrane helix</keyword>
<evidence type="ECO:0000313" key="6">
    <source>
        <dbReference type="EMBL" id="OGG60166.1"/>
    </source>
</evidence>
<comment type="caution">
    <text evidence="6">The sequence shown here is derived from an EMBL/GenBank/DDBJ whole genome shotgun (WGS) entry which is preliminary data.</text>
</comment>
<feature type="transmembrane region" description="Helical" evidence="4">
    <location>
        <begin position="94"/>
        <end position="116"/>
    </location>
</feature>
<evidence type="ECO:0000259" key="5">
    <source>
        <dbReference type="PROSITE" id="PS50850"/>
    </source>
</evidence>
<gene>
    <name evidence="6" type="ORF">A3C89_02125</name>
</gene>
<dbReference type="Gene3D" id="1.20.1250.20">
    <property type="entry name" value="MFS general substrate transporter like domains"/>
    <property type="match status" value="2"/>
</dbReference>
<feature type="transmembrane region" description="Helical" evidence="4">
    <location>
        <begin position="243"/>
        <end position="263"/>
    </location>
</feature>
<feature type="domain" description="Major facilitator superfamily (MFS) profile" evidence="5">
    <location>
        <begin position="1"/>
        <end position="388"/>
    </location>
</feature>
<reference evidence="6 7" key="1">
    <citation type="journal article" date="2016" name="Nat. Commun.">
        <title>Thousands of microbial genomes shed light on interconnected biogeochemical processes in an aquifer system.</title>
        <authorList>
            <person name="Anantharaman K."/>
            <person name="Brown C.T."/>
            <person name="Hug L.A."/>
            <person name="Sharon I."/>
            <person name="Castelle C.J."/>
            <person name="Probst A.J."/>
            <person name="Thomas B.C."/>
            <person name="Singh A."/>
            <person name="Wilkins M.J."/>
            <person name="Karaoz U."/>
            <person name="Brodie E.L."/>
            <person name="Williams K.H."/>
            <person name="Hubbard S.S."/>
            <person name="Banfield J.F."/>
        </authorList>
    </citation>
    <scope>NUCLEOTIDE SEQUENCE [LARGE SCALE GENOMIC DNA]</scope>
</reference>
<dbReference type="Proteomes" id="UP000178794">
    <property type="component" value="Unassembled WGS sequence"/>
</dbReference>
<dbReference type="PROSITE" id="PS50850">
    <property type="entry name" value="MFS"/>
    <property type="match status" value="1"/>
</dbReference>